<comment type="caution">
    <text evidence="1">The sequence shown here is derived from an EMBL/GenBank/DDBJ whole genome shotgun (WGS) entry which is preliminary data.</text>
</comment>
<name>A0A822XDI3_NELNU</name>
<protein>
    <submittedName>
        <fullName evidence="1">Uncharacterized protein</fullName>
    </submittedName>
</protein>
<organism evidence="1 2">
    <name type="scientific">Nelumbo nucifera</name>
    <name type="common">Sacred lotus</name>
    <dbReference type="NCBI Taxonomy" id="4432"/>
    <lineage>
        <taxon>Eukaryota</taxon>
        <taxon>Viridiplantae</taxon>
        <taxon>Streptophyta</taxon>
        <taxon>Embryophyta</taxon>
        <taxon>Tracheophyta</taxon>
        <taxon>Spermatophyta</taxon>
        <taxon>Magnoliopsida</taxon>
        <taxon>Proteales</taxon>
        <taxon>Nelumbonaceae</taxon>
        <taxon>Nelumbo</taxon>
    </lineage>
</organism>
<dbReference type="EMBL" id="DUZY01000001">
    <property type="protein sequence ID" value="DAD18247.1"/>
    <property type="molecule type" value="Genomic_DNA"/>
</dbReference>
<gene>
    <name evidence="1" type="ORF">HUJ06_019710</name>
</gene>
<dbReference type="Proteomes" id="UP000607653">
    <property type="component" value="Unassembled WGS sequence"/>
</dbReference>
<keyword evidence="2" id="KW-1185">Reference proteome</keyword>
<dbReference type="AlphaFoldDB" id="A0A822XDI3"/>
<evidence type="ECO:0000313" key="1">
    <source>
        <dbReference type="EMBL" id="DAD18247.1"/>
    </source>
</evidence>
<evidence type="ECO:0000313" key="2">
    <source>
        <dbReference type="Proteomes" id="UP000607653"/>
    </source>
</evidence>
<reference evidence="1 2" key="1">
    <citation type="journal article" date="2020" name="Mol. Biol. Evol.">
        <title>Distinct Expression and Methylation Patterns for Genes with Different Fates following a Single Whole-Genome Duplication in Flowering Plants.</title>
        <authorList>
            <person name="Shi T."/>
            <person name="Rahmani R.S."/>
            <person name="Gugger P.F."/>
            <person name="Wang M."/>
            <person name="Li H."/>
            <person name="Zhang Y."/>
            <person name="Li Z."/>
            <person name="Wang Q."/>
            <person name="Van de Peer Y."/>
            <person name="Marchal K."/>
            <person name="Chen J."/>
        </authorList>
    </citation>
    <scope>NUCLEOTIDE SEQUENCE [LARGE SCALE GENOMIC DNA]</scope>
    <source>
        <tissue evidence="1">Leaf</tissue>
    </source>
</reference>
<proteinExistence type="predicted"/>
<accession>A0A822XDI3</accession>
<sequence length="89" mass="9669">MTTSAILSGFRGHRMDCHTTSCFIFCQSTIAATATIFDLRKDLYGVAKKDGKIISGAQIRSCGLKNLQGVCMEATVAWSGGWTHFFSLT</sequence>